<dbReference type="Gene3D" id="2.60.120.650">
    <property type="entry name" value="Cupin"/>
    <property type="match status" value="1"/>
</dbReference>
<sequence length="278" mass="30815">MSFLASSSLGPLASAYPLSPTMLRHGMAGHPLLSFEALAEAALEMPPQFVERRIAHAVNGGEFAMDRSDDSDAATVIRSIRSRGNWVMLRFVEQLPAYRDLLDGLMDQIGPAIMPATGPGLTVRGFIFISSPGTLTPFHFDCEYNILFQIAGDKHFATYPPAPPWLPHDRHEAYYSGAENLLPWNDAYEEEANVHHLRPGDALFVPFASPHWVKAGAEPSISLSITWQSRWSQSVGDAMRIDPILRRWGLPASGVPAWPRASKWRSLGCRMARKARLL</sequence>
<dbReference type="OrthoDB" id="3776825at2"/>
<dbReference type="InterPro" id="IPR003347">
    <property type="entry name" value="JmjC_dom"/>
</dbReference>
<accession>A0A1E1F333</accession>
<dbReference type="Proteomes" id="UP000218272">
    <property type="component" value="Chromosome SCLO_1"/>
</dbReference>
<gene>
    <name evidence="2" type="ORF">SCLO_1018980</name>
</gene>
<dbReference type="AlphaFoldDB" id="A0A1E1F333"/>
<evidence type="ECO:0000313" key="2">
    <source>
        <dbReference type="EMBL" id="BAV64938.1"/>
    </source>
</evidence>
<dbReference type="RefSeq" id="WP_066520479.1">
    <property type="nucleotide sequence ID" value="NZ_AP017655.1"/>
</dbReference>
<organism evidence="2 3">
    <name type="scientific">Sphingobium cloacae</name>
    <dbReference type="NCBI Taxonomy" id="120107"/>
    <lineage>
        <taxon>Bacteria</taxon>
        <taxon>Pseudomonadati</taxon>
        <taxon>Pseudomonadota</taxon>
        <taxon>Alphaproteobacteria</taxon>
        <taxon>Sphingomonadales</taxon>
        <taxon>Sphingomonadaceae</taxon>
        <taxon>Sphingobium</taxon>
    </lineage>
</organism>
<keyword evidence="3" id="KW-1185">Reference proteome</keyword>
<dbReference type="SUPFAM" id="SSF51197">
    <property type="entry name" value="Clavaminate synthase-like"/>
    <property type="match status" value="1"/>
</dbReference>
<evidence type="ECO:0000259" key="1">
    <source>
        <dbReference type="PROSITE" id="PS51184"/>
    </source>
</evidence>
<dbReference type="EMBL" id="AP017655">
    <property type="protein sequence ID" value="BAV64938.1"/>
    <property type="molecule type" value="Genomic_DNA"/>
</dbReference>
<reference evidence="2 3" key="1">
    <citation type="submission" date="2016-10" db="EMBL/GenBank/DDBJ databases">
        <title>Complete Genome Sequence of the Nonylphenol-Degrading Bacterium Sphingobium cloacae JCM 10874T.</title>
        <authorList>
            <person name="Ootsuka M."/>
            <person name="Nishizawa T."/>
            <person name="Ohta H."/>
        </authorList>
    </citation>
    <scope>NUCLEOTIDE SEQUENCE [LARGE SCALE GENOMIC DNA]</scope>
    <source>
        <strain evidence="2 3">JCM 10874</strain>
    </source>
</reference>
<dbReference type="KEGG" id="sclo:SCLO_1018980"/>
<name>A0A1E1F333_9SPHN</name>
<proteinExistence type="predicted"/>
<dbReference type="PROSITE" id="PS51184">
    <property type="entry name" value="JMJC"/>
    <property type="match status" value="1"/>
</dbReference>
<evidence type="ECO:0000313" key="3">
    <source>
        <dbReference type="Proteomes" id="UP000218272"/>
    </source>
</evidence>
<protein>
    <recommendedName>
        <fullName evidence="1">JmjC domain-containing protein</fullName>
    </recommendedName>
</protein>
<feature type="domain" description="JmjC" evidence="1">
    <location>
        <begin position="84"/>
        <end position="244"/>
    </location>
</feature>